<organism evidence="3 4">
    <name type="scientific">Pseudonocardia yuanmonensis</name>
    <dbReference type="NCBI Taxonomy" id="1095914"/>
    <lineage>
        <taxon>Bacteria</taxon>
        <taxon>Bacillati</taxon>
        <taxon>Actinomycetota</taxon>
        <taxon>Actinomycetes</taxon>
        <taxon>Pseudonocardiales</taxon>
        <taxon>Pseudonocardiaceae</taxon>
        <taxon>Pseudonocardia</taxon>
    </lineage>
</organism>
<evidence type="ECO:0000256" key="1">
    <source>
        <dbReference type="SAM" id="Coils"/>
    </source>
</evidence>
<feature type="compositionally biased region" description="Basic and acidic residues" evidence="2">
    <location>
        <begin position="405"/>
        <end position="415"/>
    </location>
</feature>
<comment type="caution">
    <text evidence="3">The sequence shown here is derived from an EMBL/GenBank/DDBJ whole genome shotgun (WGS) entry which is preliminary data.</text>
</comment>
<proteinExistence type="predicted"/>
<evidence type="ECO:0000313" key="4">
    <source>
        <dbReference type="Proteomes" id="UP001500325"/>
    </source>
</evidence>
<dbReference type="EMBL" id="BAABIC010000005">
    <property type="protein sequence ID" value="GAA4684312.1"/>
    <property type="molecule type" value="Genomic_DNA"/>
</dbReference>
<sequence>MAERTYSGTAVAFEGMTLPEIRDPVASGPGPGSMRAAEQALAEVSRKLADVNAELEALEREYADAHEGEAAEVTRMYLRKLGEPGRVGTAMFQLAARALGDQAEYYTVAHRELAALQPTDSPIGNSATSQLALERQQSAAHVATRYQENSNANLSSAFQAFTPLTLPTPDTSAVAPAAAPGWPGGGAALPGTPSGTATVAPGAGATPAIPPGAPVPIPTGPQNALAAGIAPAATPASGAPAATRSVRSGGVSAAGAPAATASADLAPTPVAGLNRPPTGSAALPLPSGDRPLPRRAPIELRSGVLSPSVPRTTGARPLDRTGLAVPSNRLGESVRSVTPRTAEPLPRPAPTEPLPRSAPAEPLPRSAAGERLRAAEPLTEPARTGAAARTPSSHLPYLPAGVGGRRAEPHPRPDWLVEDDPEGVWLADVPAYGPAVLRGEDRCAGP</sequence>
<reference evidence="4" key="1">
    <citation type="journal article" date="2019" name="Int. J. Syst. Evol. Microbiol.">
        <title>The Global Catalogue of Microorganisms (GCM) 10K type strain sequencing project: providing services to taxonomists for standard genome sequencing and annotation.</title>
        <authorList>
            <consortium name="The Broad Institute Genomics Platform"/>
            <consortium name="The Broad Institute Genome Sequencing Center for Infectious Disease"/>
            <person name="Wu L."/>
            <person name="Ma J."/>
        </authorList>
    </citation>
    <scope>NUCLEOTIDE SEQUENCE [LARGE SCALE GENOMIC DNA]</scope>
    <source>
        <strain evidence="4">JCM 18055</strain>
    </source>
</reference>
<dbReference type="Proteomes" id="UP001500325">
    <property type="component" value="Unassembled WGS sequence"/>
</dbReference>
<feature type="region of interest" description="Disordered" evidence="2">
    <location>
        <begin position="267"/>
        <end position="416"/>
    </location>
</feature>
<evidence type="ECO:0000313" key="3">
    <source>
        <dbReference type="EMBL" id="GAA4684312.1"/>
    </source>
</evidence>
<name>A0ABP8W9J5_9PSEU</name>
<dbReference type="RefSeq" id="WP_345379819.1">
    <property type="nucleotide sequence ID" value="NZ_BAABIC010000005.1"/>
</dbReference>
<feature type="coiled-coil region" evidence="1">
    <location>
        <begin position="34"/>
        <end position="68"/>
    </location>
</feature>
<accession>A0ABP8W9J5</accession>
<keyword evidence="1" id="KW-0175">Coiled coil</keyword>
<keyword evidence="4" id="KW-1185">Reference proteome</keyword>
<dbReference type="InterPro" id="IPR038332">
    <property type="entry name" value="PPE_sf"/>
</dbReference>
<evidence type="ECO:0008006" key="5">
    <source>
        <dbReference type="Google" id="ProtNLM"/>
    </source>
</evidence>
<dbReference type="SUPFAM" id="SSF140459">
    <property type="entry name" value="PE/PPE dimer-like"/>
    <property type="match status" value="1"/>
</dbReference>
<evidence type="ECO:0000256" key="2">
    <source>
        <dbReference type="SAM" id="MobiDB-lite"/>
    </source>
</evidence>
<protein>
    <recommendedName>
        <fullName evidence="5">PPE family protein</fullName>
    </recommendedName>
</protein>
<gene>
    <name evidence="3" type="ORF">GCM10023215_18850</name>
</gene>